<comment type="caution">
    <text evidence="3">The sequence shown here is derived from an EMBL/GenBank/DDBJ whole genome shotgun (WGS) entry which is preliminary data.</text>
</comment>
<evidence type="ECO:0000313" key="3">
    <source>
        <dbReference type="EMBL" id="MCP1676982.1"/>
    </source>
</evidence>
<dbReference type="PANTHER" id="PTHR43540:SF1">
    <property type="entry name" value="ISOCHORISMATASE HYDROLASE"/>
    <property type="match status" value="1"/>
</dbReference>
<evidence type="ECO:0000256" key="1">
    <source>
        <dbReference type="ARBA" id="ARBA00022801"/>
    </source>
</evidence>
<feature type="domain" description="Isochorismatase-like" evidence="2">
    <location>
        <begin position="15"/>
        <end position="190"/>
    </location>
</feature>
<proteinExistence type="predicted"/>
<dbReference type="PANTHER" id="PTHR43540">
    <property type="entry name" value="PEROXYUREIDOACRYLATE/UREIDOACRYLATE AMIDOHYDROLASE-RELATED"/>
    <property type="match status" value="1"/>
</dbReference>
<dbReference type="InterPro" id="IPR036380">
    <property type="entry name" value="Isochorismatase-like_sf"/>
</dbReference>
<dbReference type="Pfam" id="PF00857">
    <property type="entry name" value="Isochorismatase"/>
    <property type="match status" value="1"/>
</dbReference>
<organism evidence="3 4">
    <name type="scientific">Natronocella acetinitrilica</name>
    <dbReference type="NCBI Taxonomy" id="414046"/>
    <lineage>
        <taxon>Bacteria</taxon>
        <taxon>Pseudomonadati</taxon>
        <taxon>Pseudomonadota</taxon>
        <taxon>Gammaproteobacteria</taxon>
        <taxon>Chromatiales</taxon>
        <taxon>Ectothiorhodospiraceae</taxon>
        <taxon>Natronocella</taxon>
    </lineage>
</organism>
<dbReference type="AlphaFoldDB" id="A0AAE3G7Q1"/>
<keyword evidence="4" id="KW-1185">Reference proteome</keyword>
<accession>A0AAE3G7Q1</accession>
<evidence type="ECO:0000313" key="4">
    <source>
        <dbReference type="Proteomes" id="UP001205843"/>
    </source>
</evidence>
<protein>
    <submittedName>
        <fullName evidence="3">Nicotinamidase-related amidase</fullName>
    </submittedName>
</protein>
<reference evidence="3" key="1">
    <citation type="submission" date="2022-03" db="EMBL/GenBank/DDBJ databases">
        <title>Genomic Encyclopedia of Type Strains, Phase III (KMG-III): the genomes of soil and plant-associated and newly described type strains.</title>
        <authorList>
            <person name="Whitman W."/>
        </authorList>
    </citation>
    <scope>NUCLEOTIDE SEQUENCE</scope>
    <source>
        <strain evidence="3">ANL 6-2</strain>
    </source>
</reference>
<dbReference type="Gene3D" id="3.40.50.850">
    <property type="entry name" value="Isochorismatase-like"/>
    <property type="match status" value="1"/>
</dbReference>
<keyword evidence="1" id="KW-0378">Hydrolase</keyword>
<dbReference type="InterPro" id="IPR050272">
    <property type="entry name" value="Isochorismatase-like_hydrls"/>
</dbReference>
<name>A0AAE3G7Q1_9GAMM</name>
<dbReference type="Proteomes" id="UP001205843">
    <property type="component" value="Unassembled WGS sequence"/>
</dbReference>
<evidence type="ECO:0000259" key="2">
    <source>
        <dbReference type="Pfam" id="PF00857"/>
    </source>
</evidence>
<dbReference type="GO" id="GO:0016787">
    <property type="term" value="F:hydrolase activity"/>
    <property type="evidence" value="ECO:0007669"/>
    <property type="project" value="UniProtKB-KW"/>
</dbReference>
<sequence>MALESNRLKPAKCYALLIIDASVGFTDPQDSPLGMRADDAIAAIQRLQQAVQARDWPVYFTSVVYERPDQQAVFREKLPALNVLSAGSALVEIDPRLNATPPAEVIVKTAASGFFGTDLAERLAADGVDGVVVTGFSTSGCVRATAVDALQHDFRVIVPREAVADRDPSAHSANLYDLNTKYADVLSLEETLARLAD</sequence>
<dbReference type="SUPFAM" id="SSF52499">
    <property type="entry name" value="Isochorismatase-like hydrolases"/>
    <property type="match status" value="1"/>
</dbReference>
<dbReference type="EMBL" id="JALJXV010000012">
    <property type="protein sequence ID" value="MCP1676982.1"/>
    <property type="molecule type" value="Genomic_DNA"/>
</dbReference>
<dbReference type="InterPro" id="IPR000868">
    <property type="entry name" value="Isochorismatase-like_dom"/>
</dbReference>
<dbReference type="RefSeq" id="WP_253484646.1">
    <property type="nucleotide sequence ID" value="NZ_JALJXV010000012.1"/>
</dbReference>
<gene>
    <name evidence="3" type="ORF">J2T57_004156</name>
</gene>